<gene>
    <name evidence="2" type="ORF">RhiirC2_745937</name>
</gene>
<feature type="region of interest" description="Disordered" evidence="1">
    <location>
        <begin position="23"/>
        <end position="47"/>
    </location>
</feature>
<protein>
    <submittedName>
        <fullName evidence="2">Uncharacterized protein</fullName>
    </submittedName>
</protein>
<name>A0A2N1NA24_9GLOM</name>
<organism evidence="2 3">
    <name type="scientific">Rhizophagus irregularis</name>
    <dbReference type="NCBI Taxonomy" id="588596"/>
    <lineage>
        <taxon>Eukaryota</taxon>
        <taxon>Fungi</taxon>
        <taxon>Fungi incertae sedis</taxon>
        <taxon>Mucoromycota</taxon>
        <taxon>Glomeromycotina</taxon>
        <taxon>Glomeromycetes</taxon>
        <taxon>Glomerales</taxon>
        <taxon>Glomeraceae</taxon>
        <taxon>Rhizophagus</taxon>
    </lineage>
</organism>
<evidence type="ECO:0000313" key="2">
    <source>
        <dbReference type="EMBL" id="PKK70699.1"/>
    </source>
</evidence>
<dbReference type="Proteomes" id="UP000233469">
    <property type="component" value="Unassembled WGS sequence"/>
</dbReference>
<evidence type="ECO:0000256" key="1">
    <source>
        <dbReference type="SAM" id="MobiDB-lite"/>
    </source>
</evidence>
<reference evidence="2 3" key="1">
    <citation type="submission" date="2016-04" db="EMBL/GenBank/DDBJ databases">
        <title>Genome analyses suggest a sexual origin of heterokaryosis in a supposedly ancient asexual fungus.</title>
        <authorList>
            <person name="Ropars J."/>
            <person name="Sedzielewska K."/>
            <person name="Noel J."/>
            <person name="Charron P."/>
            <person name="Farinelli L."/>
            <person name="Marton T."/>
            <person name="Kruger M."/>
            <person name="Pelin A."/>
            <person name="Brachmann A."/>
            <person name="Corradi N."/>
        </authorList>
    </citation>
    <scope>NUCLEOTIDE SEQUENCE [LARGE SCALE GENOMIC DNA]</scope>
    <source>
        <strain evidence="2 3">C2</strain>
    </source>
</reference>
<dbReference type="AlphaFoldDB" id="A0A2N1NA24"/>
<dbReference type="EMBL" id="LLXL01000587">
    <property type="protein sequence ID" value="PKK70699.1"/>
    <property type="molecule type" value="Genomic_DNA"/>
</dbReference>
<proteinExistence type="predicted"/>
<accession>A0A2N1NA24</accession>
<evidence type="ECO:0000313" key="3">
    <source>
        <dbReference type="Proteomes" id="UP000233469"/>
    </source>
</evidence>
<comment type="caution">
    <text evidence="2">The sequence shown here is derived from an EMBL/GenBank/DDBJ whole genome shotgun (WGS) entry which is preliminary data.</text>
</comment>
<reference evidence="2 3" key="2">
    <citation type="submission" date="2017-10" db="EMBL/GenBank/DDBJ databases">
        <title>Extensive intraspecific genome diversity in a model arbuscular mycorrhizal fungus.</title>
        <authorList>
            <person name="Chen E.C.H."/>
            <person name="Morin E."/>
            <person name="Baudet D."/>
            <person name="Noel J."/>
            <person name="Ndikumana S."/>
            <person name="Charron P."/>
            <person name="St-Onge C."/>
            <person name="Giorgi J."/>
            <person name="Grigoriev I.V."/>
            <person name="Roux C."/>
            <person name="Martin F.M."/>
            <person name="Corradi N."/>
        </authorList>
    </citation>
    <scope>NUCLEOTIDE SEQUENCE [LARGE SCALE GENOMIC DNA]</scope>
    <source>
        <strain evidence="2 3">C2</strain>
    </source>
</reference>
<sequence length="92" mass="10599">METAELRDRFTIVEQRQMLNESVPLGLPKGNNSSDKDSSNFNFSSTSVIEEKSSEEKDIDKFLDDAHKKSVADNIRRCNKEKKFSVRRVSKM</sequence>